<organism evidence="1 2">
    <name type="scientific">Lactobacillus porci</name>
    <dbReference type="NCBI Taxonomy" id="2012477"/>
    <lineage>
        <taxon>Bacteria</taxon>
        <taxon>Bacillati</taxon>
        <taxon>Bacillota</taxon>
        <taxon>Bacilli</taxon>
        <taxon>Lactobacillales</taxon>
        <taxon>Lactobacillaceae</taxon>
        <taxon>Lactobacillus</taxon>
    </lineage>
</organism>
<evidence type="ECO:0000313" key="1">
    <source>
        <dbReference type="EMBL" id="MST87935.1"/>
    </source>
</evidence>
<keyword evidence="2" id="KW-1185">Reference proteome</keyword>
<dbReference type="AlphaFoldDB" id="A0A6A8MGM1"/>
<dbReference type="EMBL" id="VUMX01000051">
    <property type="protein sequence ID" value="MST87935.1"/>
    <property type="molecule type" value="Genomic_DNA"/>
</dbReference>
<sequence length="64" mass="7130">MKEYLNLVGYAQPIYRKCELCSRVKDVSYRLDVKNAESSNMLVGSLDLCKVCAANMGEIIRIGG</sequence>
<proteinExistence type="predicted"/>
<name>A0A6A8MGM1_9LACO</name>
<protein>
    <submittedName>
        <fullName evidence="1">Uncharacterized protein</fullName>
    </submittedName>
</protein>
<gene>
    <name evidence="1" type="ORF">FYJ62_10040</name>
</gene>
<evidence type="ECO:0000313" key="2">
    <source>
        <dbReference type="Proteomes" id="UP000438120"/>
    </source>
</evidence>
<accession>A0A6A8MGM1</accession>
<reference evidence="1 2" key="1">
    <citation type="submission" date="2019-08" db="EMBL/GenBank/DDBJ databases">
        <title>In-depth cultivation of the pig gut microbiome towards novel bacterial diversity and tailored functional studies.</title>
        <authorList>
            <person name="Wylensek D."/>
            <person name="Hitch T.C.A."/>
            <person name="Clavel T."/>
        </authorList>
    </citation>
    <scope>NUCLEOTIDE SEQUENCE [LARGE SCALE GENOMIC DNA]</scope>
    <source>
        <strain evidence="1 2">Bifido-178-WT-2B</strain>
    </source>
</reference>
<dbReference type="Proteomes" id="UP000438120">
    <property type="component" value="Unassembled WGS sequence"/>
</dbReference>
<comment type="caution">
    <text evidence="1">The sequence shown here is derived from an EMBL/GenBank/DDBJ whole genome shotgun (WGS) entry which is preliminary data.</text>
</comment>